<name>A0A1Y0IH70_9GAMM</name>
<dbReference type="Gene3D" id="3.30.70.270">
    <property type="match status" value="1"/>
</dbReference>
<evidence type="ECO:0000313" key="6">
    <source>
        <dbReference type="EMBL" id="ARU59196.1"/>
    </source>
</evidence>
<dbReference type="SMART" id="SM00267">
    <property type="entry name" value="GGDEF"/>
    <property type="match status" value="1"/>
</dbReference>
<evidence type="ECO:0000256" key="2">
    <source>
        <dbReference type="ARBA" id="ARBA00012528"/>
    </source>
</evidence>
<proteinExistence type="predicted"/>
<dbReference type="EMBL" id="CP021425">
    <property type="protein sequence ID" value="ARU59196.1"/>
    <property type="molecule type" value="Genomic_DNA"/>
</dbReference>
<evidence type="ECO:0000256" key="3">
    <source>
        <dbReference type="ARBA" id="ARBA00034247"/>
    </source>
</evidence>
<dbReference type="SUPFAM" id="SSF53850">
    <property type="entry name" value="Periplasmic binding protein-like II"/>
    <property type="match status" value="1"/>
</dbReference>
<evidence type="ECO:0000313" key="7">
    <source>
        <dbReference type="Proteomes" id="UP000196027"/>
    </source>
</evidence>
<dbReference type="GO" id="GO:0052621">
    <property type="term" value="F:diguanylate cyclase activity"/>
    <property type="evidence" value="ECO:0007669"/>
    <property type="project" value="UniProtKB-EC"/>
</dbReference>
<evidence type="ECO:0000256" key="4">
    <source>
        <dbReference type="SAM" id="Phobius"/>
    </source>
</evidence>
<sequence>MLGLLWSGAVRAQSLEFGSEEQAYLASKGELMMCVDPDWMPYERINDQGVHEGIAADYMRLVAERIGIPIQLVPSASWAETMAFARARKCDIISMARKTQERLAHFDFTQPYLSYPFVIATQIDQGFIENFDAASDQSFAAVKGYAVTEYLKNRYPDTPLVEVQDIDEGIHLVRENMVFGYIDSALALGYKIKERGTLDIKVSGQLDFSSSPAIAVRNDEPVLVGILDQALASISSEERQTLYNEWVSIRFEQGTDYTLLVQMSIAAGLIVFVTMFWNHRLIRANRKTRHALAQLHEAQRLLEEQNFQLQRLATIDPLTGLQNRLKINESIEHELQRFRRFHKPFSVIMLDLDDFKKVNDEHGHQAGDDVLIEFSGLLSTLTRSIDLIGRWGGEEFIIICPDTTLSGATCLAEKIRQQIEAHRFMSIGQKTCSMGVTVVKGDDTIQSLIGRADQALYQAKDKGRNRVQTASGPVDVSA</sequence>
<dbReference type="Pfam" id="PF00497">
    <property type="entry name" value="SBP_bac_3"/>
    <property type="match status" value="1"/>
</dbReference>
<dbReference type="PANTHER" id="PTHR45138">
    <property type="entry name" value="REGULATORY COMPONENTS OF SENSORY TRANSDUCTION SYSTEM"/>
    <property type="match status" value="1"/>
</dbReference>
<evidence type="ECO:0000259" key="5">
    <source>
        <dbReference type="PROSITE" id="PS50887"/>
    </source>
</evidence>
<accession>A0A1Y0IH70</accession>
<protein>
    <recommendedName>
        <fullName evidence="2">diguanylate cyclase</fullName>
        <ecNumber evidence="2">2.7.7.65</ecNumber>
    </recommendedName>
</protein>
<dbReference type="SMART" id="SM00062">
    <property type="entry name" value="PBPb"/>
    <property type="match status" value="1"/>
</dbReference>
<keyword evidence="7" id="KW-1185">Reference proteome</keyword>
<dbReference type="InterPro" id="IPR001638">
    <property type="entry name" value="Solute-binding_3/MltF_N"/>
</dbReference>
<dbReference type="InterPro" id="IPR050469">
    <property type="entry name" value="Diguanylate_Cyclase"/>
</dbReference>
<dbReference type="PANTHER" id="PTHR45138:SF9">
    <property type="entry name" value="DIGUANYLATE CYCLASE DGCM-RELATED"/>
    <property type="match status" value="1"/>
</dbReference>
<dbReference type="SUPFAM" id="SSF55073">
    <property type="entry name" value="Nucleotide cyclase"/>
    <property type="match status" value="1"/>
</dbReference>
<dbReference type="AlphaFoldDB" id="A0A1Y0IH70"/>
<dbReference type="CDD" id="cd01949">
    <property type="entry name" value="GGDEF"/>
    <property type="match status" value="1"/>
</dbReference>
<dbReference type="InterPro" id="IPR000160">
    <property type="entry name" value="GGDEF_dom"/>
</dbReference>
<keyword evidence="4" id="KW-0472">Membrane</keyword>
<keyword evidence="4" id="KW-1133">Transmembrane helix</keyword>
<dbReference type="NCBIfam" id="TIGR00254">
    <property type="entry name" value="GGDEF"/>
    <property type="match status" value="1"/>
</dbReference>
<reference evidence="6 7" key="1">
    <citation type="submission" date="2017-05" db="EMBL/GenBank/DDBJ databases">
        <title>Genomic insights into alkan degradation activity of Oleiphilus messinensis.</title>
        <authorList>
            <person name="Kozyavkin S.A."/>
            <person name="Slesarev A.I."/>
            <person name="Golyshin P.N."/>
            <person name="Korzhenkov A."/>
            <person name="Golyshina O.N."/>
            <person name="Toshchakov S.V."/>
        </authorList>
    </citation>
    <scope>NUCLEOTIDE SEQUENCE [LARGE SCALE GENOMIC DNA]</scope>
    <source>
        <strain evidence="6 7">ME102</strain>
    </source>
</reference>
<dbReference type="CDD" id="cd13708">
    <property type="entry name" value="PBP2_BvgS_like_1"/>
    <property type="match status" value="1"/>
</dbReference>
<dbReference type="InterPro" id="IPR043128">
    <property type="entry name" value="Rev_trsase/Diguanyl_cyclase"/>
</dbReference>
<dbReference type="KEGG" id="ome:OLMES_5212"/>
<dbReference type="Gene3D" id="3.40.190.10">
    <property type="entry name" value="Periplasmic binding protein-like II"/>
    <property type="match status" value="2"/>
</dbReference>
<organism evidence="6 7">
    <name type="scientific">Oleiphilus messinensis</name>
    <dbReference type="NCBI Taxonomy" id="141451"/>
    <lineage>
        <taxon>Bacteria</taxon>
        <taxon>Pseudomonadati</taxon>
        <taxon>Pseudomonadota</taxon>
        <taxon>Gammaproteobacteria</taxon>
        <taxon>Oceanospirillales</taxon>
        <taxon>Oleiphilaceae</taxon>
        <taxon>Oleiphilus</taxon>
    </lineage>
</organism>
<dbReference type="EC" id="2.7.7.65" evidence="2"/>
<gene>
    <name evidence="6" type="ORF">OLMES_5212</name>
</gene>
<comment type="cofactor">
    <cofactor evidence="1">
        <name>Mg(2+)</name>
        <dbReference type="ChEBI" id="CHEBI:18420"/>
    </cofactor>
</comment>
<dbReference type="Proteomes" id="UP000196027">
    <property type="component" value="Chromosome"/>
</dbReference>
<feature type="transmembrane region" description="Helical" evidence="4">
    <location>
        <begin position="257"/>
        <end position="277"/>
    </location>
</feature>
<dbReference type="InterPro" id="IPR029787">
    <property type="entry name" value="Nucleotide_cyclase"/>
</dbReference>
<feature type="domain" description="GGDEF" evidence="5">
    <location>
        <begin position="343"/>
        <end position="472"/>
    </location>
</feature>
<dbReference type="PROSITE" id="PS50887">
    <property type="entry name" value="GGDEF"/>
    <property type="match status" value="1"/>
</dbReference>
<dbReference type="FunFam" id="3.30.70.270:FF:000001">
    <property type="entry name" value="Diguanylate cyclase domain protein"/>
    <property type="match status" value="1"/>
</dbReference>
<evidence type="ECO:0000256" key="1">
    <source>
        <dbReference type="ARBA" id="ARBA00001946"/>
    </source>
</evidence>
<keyword evidence="4" id="KW-0812">Transmembrane</keyword>
<dbReference type="Pfam" id="PF00990">
    <property type="entry name" value="GGDEF"/>
    <property type="match status" value="1"/>
</dbReference>
<comment type="catalytic activity">
    <reaction evidence="3">
        <text>2 GTP = 3',3'-c-di-GMP + 2 diphosphate</text>
        <dbReference type="Rhea" id="RHEA:24898"/>
        <dbReference type="ChEBI" id="CHEBI:33019"/>
        <dbReference type="ChEBI" id="CHEBI:37565"/>
        <dbReference type="ChEBI" id="CHEBI:58805"/>
        <dbReference type="EC" id="2.7.7.65"/>
    </reaction>
</comment>